<evidence type="ECO:0000256" key="1">
    <source>
        <dbReference type="ARBA" id="ARBA00022723"/>
    </source>
</evidence>
<feature type="domain" description="Cupin type-2" evidence="2">
    <location>
        <begin position="40"/>
        <end position="99"/>
    </location>
</feature>
<protein>
    <submittedName>
        <fullName evidence="3">Cupin domain protein</fullName>
    </submittedName>
</protein>
<keyword evidence="4" id="KW-1185">Reference proteome</keyword>
<evidence type="ECO:0000313" key="4">
    <source>
        <dbReference type="Proteomes" id="UP000054976"/>
    </source>
</evidence>
<evidence type="ECO:0000313" key="3">
    <source>
        <dbReference type="EMBL" id="GAQ94814.1"/>
    </source>
</evidence>
<dbReference type="AlphaFoldDB" id="A0A0U9HNY6"/>
<dbReference type="InterPro" id="IPR051610">
    <property type="entry name" value="GPI/OXD"/>
</dbReference>
<dbReference type="Gene3D" id="2.60.120.10">
    <property type="entry name" value="Jelly Rolls"/>
    <property type="match status" value="1"/>
</dbReference>
<dbReference type="PANTHER" id="PTHR35848:SF6">
    <property type="entry name" value="CUPIN TYPE-2 DOMAIN-CONTAINING PROTEIN"/>
    <property type="match status" value="1"/>
</dbReference>
<dbReference type="SUPFAM" id="SSF51182">
    <property type="entry name" value="RmlC-like cupins"/>
    <property type="match status" value="1"/>
</dbReference>
<dbReference type="STRING" id="86166.TAGGR_11000"/>
<organism evidence="3 4">
    <name type="scientific">Thermodesulfovibrio aggregans</name>
    <dbReference type="NCBI Taxonomy" id="86166"/>
    <lineage>
        <taxon>Bacteria</taxon>
        <taxon>Pseudomonadati</taxon>
        <taxon>Nitrospirota</taxon>
        <taxon>Thermodesulfovibrionia</taxon>
        <taxon>Thermodesulfovibrionales</taxon>
        <taxon>Thermodesulfovibrionaceae</taxon>
        <taxon>Thermodesulfovibrio</taxon>
    </lineage>
</organism>
<dbReference type="OrthoDB" id="9791297at2"/>
<accession>A0A0U9HNY6</accession>
<dbReference type="GO" id="GO:0046872">
    <property type="term" value="F:metal ion binding"/>
    <property type="evidence" value="ECO:0007669"/>
    <property type="project" value="UniProtKB-KW"/>
</dbReference>
<dbReference type="PANTHER" id="PTHR35848">
    <property type="entry name" value="OXALATE-BINDING PROTEIN"/>
    <property type="match status" value="1"/>
</dbReference>
<dbReference type="InterPro" id="IPR013096">
    <property type="entry name" value="Cupin_2"/>
</dbReference>
<proteinExistence type="predicted"/>
<dbReference type="Pfam" id="PF07883">
    <property type="entry name" value="Cupin_2"/>
    <property type="match status" value="1"/>
</dbReference>
<dbReference type="RefSeq" id="WP_059176234.1">
    <property type="nucleotide sequence ID" value="NZ_BCNO01000001.1"/>
</dbReference>
<reference evidence="4" key="1">
    <citation type="submission" date="2016-01" db="EMBL/GenBank/DDBJ databases">
        <title>Draft genome sequence of Thermodesulfovibrio aggregans strain TGE-P1.</title>
        <authorList>
            <person name="Sekiguchi Y."/>
            <person name="Ohashi A."/>
            <person name="Matsuura N."/>
            <person name="Tourlousse M.D."/>
        </authorList>
    </citation>
    <scope>NUCLEOTIDE SEQUENCE [LARGE SCALE GENOMIC DNA]</scope>
    <source>
        <strain evidence="4">TGE-P1</strain>
    </source>
</reference>
<name>A0A0U9HNY6_9BACT</name>
<comment type="caution">
    <text evidence="3">The sequence shown here is derived from an EMBL/GenBank/DDBJ whole genome shotgun (WGS) entry which is preliminary data.</text>
</comment>
<sequence length="111" mass="12583">MALKINLNEVKMQPHPKFNGVNVGYVVTKDRHPELSIIILELARGVEIPLHTHEKEIDSILIIEGEGEMYLNNEWQPVRKGDIIVIGSKELHGLKAKTDLKSYVIHAPALW</sequence>
<dbReference type="InterPro" id="IPR014710">
    <property type="entry name" value="RmlC-like_jellyroll"/>
</dbReference>
<dbReference type="EMBL" id="BCNO01000001">
    <property type="protein sequence ID" value="GAQ94814.1"/>
    <property type="molecule type" value="Genomic_DNA"/>
</dbReference>
<gene>
    <name evidence="3" type="ORF">TAGGR_11000</name>
</gene>
<dbReference type="Proteomes" id="UP000054976">
    <property type="component" value="Unassembled WGS sequence"/>
</dbReference>
<evidence type="ECO:0000259" key="2">
    <source>
        <dbReference type="Pfam" id="PF07883"/>
    </source>
</evidence>
<keyword evidence="1" id="KW-0479">Metal-binding</keyword>
<dbReference type="InterPro" id="IPR011051">
    <property type="entry name" value="RmlC_Cupin_sf"/>
</dbReference>